<reference evidence="4 5" key="1">
    <citation type="submission" date="2021-03" db="EMBL/GenBank/DDBJ databases">
        <title>Fibrella sp. HMF5405 genome sequencing and assembly.</title>
        <authorList>
            <person name="Kang H."/>
            <person name="Kim H."/>
            <person name="Bae S."/>
            <person name="Joh K."/>
        </authorList>
    </citation>
    <scope>NUCLEOTIDE SEQUENCE [LARGE SCALE GENOMIC DNA]</scope>
    <source>
        <strain evidence="4 5">HMF5405</strain>
    </source>
</reference>
<dbReference type="Gene3D" id="1.10.10.10">
    <property type="entry name" value="Winged helix-like DNA-binding domain superfamily/Winged helix DNA-binding domain"/>
    <property type="match status" value="1"/>
</dbReference>
<evidence type="ECO:0000256" key="2">
    <source>
        <dbReference type="SAM" id="MobiDB-lite"/>
    </source>
</evidence>
<dbReference type="InterPro" id="IPR000525">
    <property type="entry name" value="Initiator_Rep_WH1"/>
</dbReference>
<keyword evidence="5" id="KW-1185">Reference proteome</keyword>
<evidence type="ECO:0000313" key="4">
    <source>
        <dbReference type="EMBL" id="MBO0953219.1"/>
    </source>
</evidence>
<feature type="domain" description="Initiator Rep protein WH1" evidence="3">
    <location>
        <begin position="131"/>
        <end position="221"/>
    </location>
</feature>
<name>A0ABS3JVL2_9BACT</name>
<dbReference type="SUPFAM" id="SSF46785">
    <property type="entry name" value="Winged helix' DNA-binding domain"/>
    <property type="match status" value="1"/>
</dbReference>
<evidence type="ECO:0000259" key="3">
    <source>
        <dbReference type="Pfam" id="PF01051"/>
    </source>
</evidence>
<dbReference type="EMBL" id="JAFMYW010000025">
    <property type="protein sequence ID" value="MBO0953219.1"/>
    <property type="molecule type" value="Genomic_DNA"/>
</dbReference>
<dbReference type="InterPro" id="IPR036388">
    <property type="entry name" value="WH-like_DNA-bd_sf"/>
</dbReference>
<organism evidence="4 5">
    <name type="scientific">Fibrella forsythiae</name>
    <dbReference type="NCBI Taxonomy" id="2817061"/>
    <lineage>
        <taxon>Bacteria</taxon>
        <taxon>Pseudomonadati</taxon>
        <taxon>Bacteroidota</taxon>
        <taxon>Cytophagia</taxon>
        <taxon>Cytophagales</taxon>
        <taxon>Spirosomataceae</taxon>
        <taxon>Fibrella</taxon>
    </lineage>
</organism>
<dbReference type="Pfam" id="PF01051">
    <property type="entry name" value="Rep3_N"/>
    <property type="match status" value="1"/>
</dbReference>
<dbReference type="InterPro" id="IPR036390">
    <property type="entry name" value="WH_DNA-bd_sf"/>
</dbReference>
<comment type="caution">
    <text evidence="4">The sequence shown here is derived from an EMBL/GenBank/DDBJ whole genome shotgun (WGS) entry which is preliminary data.</text>
</comment>
<evidence type="ECO:0000313" key="5">
    <source>
        <dbReference type="Proteomes" id="UP000664628"/>
    </source>
</evidence>
<sequence>MAEKPVLKDRAQIAKQFELFALEPSQLQKLAQYVQEPLELLLAKTEKHLSIYDRRIYWTILTKLASFQTRHEEEVPVPMTNPVFLIPIRDLYPQFVRDQFDISDSGEQADPPLRSQASRRRRGSLTAKIGTYSFFKSLAQDLVSKSVINIDHMTTLDPKNRLVGTIAIFPSVFYRDGILSVEVDRKVVPAMCMLGKGYTKFKREEALALSRTASQILYVRLCRLLDFRIWRTGLDELRVILEAESYARYSNFKQKVLLPVIQEINDYTDLFVSFSEVKEGKAVVKIEFTFYHQAEKPKQELKQARQKLDVELDNIYALPLAQRRMQVADLIAKHYTFSATQRQLILENEGKLNQFIELHLKYIDGIITIKTSPTRYMAPILFPKARQSSSTDRLF</sequence>
<protein>
    <submittedName>
        <fullName evidence="4">Replication initiation protein</fullName>
    </submittedName>
</protein>
<feature type="region of interest" description="Disordered" evidence="2">
    <location>
        <begin position="103"/>
        <end position="122"/>
    </location>
</feature>
<evidence type="ECO:0000256" key="1">
    <source>
        <dbReference type="ARBA" id="ARBA00038283"/>
    </source>
</evidence>
<comment type="similarity">
    <text evidence="1">Belongs to the initiator RepB protein family.</text>
</comment>
<dbReference type="Proteomes" id="UP000664628">
    <property type="component" value="Unassembled WGS sequence"/>
</dbReference>
<gene>
    <name evidence="4" type="ORF">J2I46_31905</name>
</gene>
<dbReference type="Pfam" id="PF21205">
    <property type="entry name" value="Rep3_C"/>
    <property type="match status" value="1"/>
</dbReference>
<proteinExistence type="inferred from homology"/>
<dbReference type="RefSeq" id="WP_207333171.1">
    <property type="nucleotide sequence ID" value="NZ_JAFMYW010000025.1"/>
</dbReference>
<accession>A0ABS3JVL2</accession>